<accession>A0AAD6UT52</accession>
<keyword evidence="2" id="KW-1185">Reference proteome</keyword>
<dbReference type="AlphaFoldDB" id="A0AAD6UT52"/>
<name>A0AAD6UT52_9AGAR</name>
<dbReference type="InterPro" id="IPR041078">
    <property type="entry name" value="Plavaka"/>
</dbReference>
<comment type="caution">
    <text evidence="1">The sequence shown here is derived from an EMBL/GenBank/DDBJ whole genome shotgun (WGS) entry which is preliminary data.</text>
</comment>
<evidence type="ECO:0000313" key="2">
    <source>
        <dbReference type="Proteomes" id="UP001219525"/>
    </source>
</evidence>
<protein>
    <submittedName>
        <fullName evidence="1">Uncharacterized protein</fullName>
    </submittedName>
</protein>
<gene>
    <name evidence="1" type="ORF">GGX14DRAFT_381024</name>
</gene>
<reference evidence="1" key="1">
    <citation type="submission" date="2023-03" db="EMBL/GenBank/DDBJ databases">
        <title>Massive genome expansion in bonnet fungi (Mycena s.s.) driven by repeated elements and novel gene families across ecological guilds.</title>
        <authorList>
            <consortium name="Lawrence Berkeley National Laboratory"/>
            <person name="Harder C.B."/>
            <person name="Miyauchi S."/>
            <person name="Viragh M."/>
            <person name="Kuo A."/>
            <person name="Thoen E."/>
            <person name="Andreopoulos B."/>
            <person name="Lu D."/>
            <person name="Skrede I."/>
            <person name="Drula E."/>
            <person name="Henrissat B."/>
            <person name="Morin E."/>
            <person name="Kohler A."/>
            <person name="Barry K."/>
            <person name="LaButti K."/>
            <person name="Morin E."/>
            <person name="Salamov A."/>
            <person name="Lipzen A."/>
            <person name="Mereny Z."/>
            <person name="Hegedus B."/>
            <person name="Baldrian P."/>
            <person name="Stursova M."/>
            <person name="Weitz H."/>
            <person name="Taylor A."/>
            <person name="Grigoriev I.V."/>
            <person name="Nagy L.G."/>
            <person name="Martin F."/>
            <person name="Kauserud H."/>
        </authorList>
    </citation>
    <scope>NUCLEOTIDE SEQUENCE</scope>
    <source>
        <strain evidence="1">9144</strain>
    </source>
</reference>
<feature type="non-terminal residue" evidence="1">
    <location>
        <position position="1"/>
    </location>
</feature>
<sequence length="68" mass="7667">STRLGDAPWKCFHTGPLAPSDDAPSWARQSYNVRYRDPYVAIKNLLDNLHFIGVFDTAPYVELNAEGK</sequence>
<dbReference type="Pfam" id="PF18759">
    <property type="entry name" value="Plavaka"/>
    <property type="match status" value="1"/>
</dbReference>
<organism evidence="1 2">
    <name type="scientific">Mycena pura</name>
    <dbReference type="NCBI Taxonomy" id="153505"/>
    <lineage>
        <taxon>Eukaryota</taxon>
        <taxon>Fungi</taxon>
        <taxon>Dikarya</taxon>
        <taxon>Basidiomycota</taxon>
        <taxon>Agaricomycotina</taxon>
        <taxon>Agaricomycetes</taxon>
        <taxon>Agaricomycetidae</taxon>
        <taxon>Agaricales</taxon>
        <taxon>Marasmiineae</taxon>
        <taxon>Mycenaceae</taxon>
        <taxon>Mycena</taxon>
    </lineage>
</organism>
<evidence type="ECO:0000313" key="1">
    <source>
        <dbReference type="EMBL" id="KAJ7191539.1"/>
    </source>
</evidence>
<dbReference type="Proteomes" id="UP001219525">
    <property type="component" value="Unassembled WGS sequence"/>
</dbReference>
<proteinExistence type="predicted"/>
<dbReference type="EMBL" id="JARJCW010000131">
    <property type="protein sequence ID" value="KAJ7191539.1"/>
    <property type="molecule type" value="Genomic_DNA"/>
</dbReference>